<keyword evidence="2" id="KW-1185">Reference proteome</keyword>
<dbReference type="OrthoDB" id="968378at2"/>
<organism evidence="1 2">
    <name type="scientific">Spirosoma pollinicola</name>
    <dbReference type="NCBI Taxonomy" id="2057025"/>
    <lineage>
        <taxon>Bacteria</taxon>
        <taxon>Pseudomonadati</taxon>
        <taxon>Bacteroidota</taxon>
        <taxon>Cytophagia</taxon>
        <taxon>Cytophagales</taxon>
        <taxon>Cytophagaceae</taxon>
        <taxon>Spirosoma</taxon>
    </lineage>
</organism>
<proteinExistence type="predicted"/>
<reference evidence="1 2" key="1">
    <citation type="submission" date="2017-11" db="EMBL/GenBank/DDBJ databases">
        <title>Taxonomic description and genome sequences of Spirosoma HA7 sp. nov., isolated from pollen microhabitat of Corylus avellana.</title>
        <authorList>
            <person name="Ambika Manirajan B."/>
            <person name="Suarez C."/>
            <person name="Ratering S."/>
            <person name="Geissler-Plaum R."/>
            <person name="Cardinale M."/>
            <person name="Sylvia S."/>
        </authorList>
    </citation>
    <scope>NUCLEOTIDE SEQUENCE [LARGE SCALE GENOMIC DNA]</scope>
    <source>
        <strain evidence="1 2">HA7</strain>
    </source>
</reference>
<protein>
    <submittedName>
        <fullName evidence="1">Uncharacterized protein</fullName>
    </submittedName>
</protein>
<dbReference type="Proteomes" id="UP000232883">
    <property type="component" value="Chromosome"/>
</dbReference>
<evidence type="ECO:0000313" key="1">
    <source>
        <dbReference type="EMBL" id="AUD07012.1"/>
    </source>
</evidence>
<sequence length="188" mass="22019">MKLNWPLRFDRSTPRRLEPVRFTAPFAHPVSPAVPFAPAPVSLFEFNHLLARYKRAGFEGYQTWYQRQQTYFFHLKTPISMLAHTIINPFTSPEWMIEDWSIKFMLSERLLTHARKQSNTPNWYEDPLIAATWGGVIAMCFRSVQAYHKSFAILPMVGDRLFNEDTGWRIQDRSIDGDLMTITFTLDS</sequence>
<dbReference type="AlphaFoldDB" id="A0A2K8ZAW0"/>
<gene>
    <name evidence="1" type="ORF">CWM47_37445</name>
</gene>
<dbReference type="EMBL" id="CP025096">
    <property type="protein sequence ID" value="AUD07012.1"/>
    <property type="molecule type" value="Genomic_DNA"/>
</dbReference>
<evidence type="ECO:0000313" key="2">
    <source>
        <dbReference type="Proteomes" id="UP000232883"/>
    </source>
</evidence>
<dbReference type="KEGG" id="spir:CWM47_37445"/>
<accession>A0A2K8ZAW0</accession>
<dbReference type="RefSeq" id="WP_100993552.1">
    <property type="nucleotide sequence ID" value="NZ_CP025096.1"/>
</dbReference>
<name>A0A2K8ZAW0_9BACT</name>